<dbReference type="SUPFAM" id="SSF46785">
    <property type="entry name" value="Winged helix' DNA-binding domain"/>
    <property type="match status" value="1"/>
</dbReference>
<dbReference type="InterPro" id="IPR014756">
    <property type="entry name" value="Ig_E-set"/>
</dbReference>
<dbReference type="RefSeq" id="XP_005713739.1">
    <property type="nucleotide sequence ID" value="XM_005713682.1"/>
</dbReference>
<evidence type="ECO:0000259" key="6">
    <source>
        <dbReference type="PROSITE" id="PS51192"/>
    </source>
</evidence>
<dbReference type="InterPro" id="IPR057842">
    <property type="entry name" value="WH_MER3"/>
</dbReference>
<dbReference type="KEGG" id="ccp:CHC_T00010343001"/>
<feature type="domain" description="Helicase C-terminal" evidence="7">
    <location>
        <begin position="1360"/>
        <end position="1555"/>
    </location>
</feature>
<reference evidence="9" key="1">
    <citation type="journal article" date="2013" name="Proc. Natl. Acad. Sci. U.S.A.">
        <title>Genome structure and metabolic features in the red seaweed Chondrus crispus shed light on evolution of the Archaeplastida.</title>
        <authorList>
            <person name="Collen J."/>
            <person name="Porcel B."/>
            <person name="Carre W."/>
            <person name="Ball S.G."/>
            <person name="Chaparro C."/>
            <person name="Tonon T."/>
            <person name="Barbeyron T."/>
            <person name="Michel G."/>
            <person name="Noel B."/>
            <person name="Valentin K."/>
            <person name="Elias M."/>
            <person name="Artiguenave F."/>
            <person name="Arun A."/>
            <person name="Aury J.M."/>
            <person name="Barbosa-Neto J.F."/>
            <person name="Bothwell J.H."/>
            <person name="Bouget F.Y."/>
            <person name="Brillet L."/>
            <person name="Cabello-Hurtado F."/>
            <person name="Capella-Gutierrez S."/>
            <person name="Charrier B."/>
            <person name="Cladiere L."/>
            <person name="Cock J.M."/>
            <person name="Coelho S.M."/>
            <person name="Colleoni C."/>
            <person name="Czjzek M."/>
            <person name="Da Silva C."/>
            <person name="Delage L."/>
            <person name="Denoeud F."/>
            <person name="Deschamps P."/>
            <person name="Dittami S.M."/>
            <person name="Gabaldon T."/>
            <person name="Gachon C.M."/>
            <person name="Groisillier A."/>
            <person name="Herve C."/>
            <person name="Jabbari K."/>
            <person name="Katinka M."/>
            <person name="Kloareg B."/>
            <person name="Kowalczyk N."/>
            <person name="Labadie K."/>
            <person name="Leblanc C."/>
            <person name="Lopez P.J."/>
            <person name="McLachlan D.H."/>
            <person name="Meslet-Cladiere L."/>
            <person name="Moustafa A."/>
            <person name="Nehr Z."/>
            <person name="Nyvall Collen P."/>
            <person name="Panaud O."/>
            <person name="Partensky F."/>
            <person name="Poulain J."/>
            <person name="Rensing S.A."/>
            <person name="Rousvoal S."/>
            <person name="Samson G."/>
            <person name="Symeonidi A."/>
            <person name="Weissenbach J."/>
            <person name="Zambounis A."/>
            <person name="Wincker P."/>
            <person name="Boyen C."/>
        </authorList>
    </citation>
    <scope>NUCLEOTIDE SEQUENCE [LARGE SCALE GENOMIC DNA]</scope>
    <source>
        <strain evidence="9">cv. Stackhouse</strain>
    </source>
</reference>
<dbReference type="STRING" id="2769.R7Q8W9"/>
<keyword evidence="2" id="KW-0378">Hydrolase</keyword>
<dbReference type="Gene3D" id="1.10.3380.10">
    <property type="entry name" value="Sec63 N-terminal domain-like domain"/>
    <property type="match status" value="1"/>
</dbReference>
<dbReference type="FunFam" id="3.40.50.300:FF:003287">
    <property type="entry name" value="U5 small nuclear ribonucleoprotein 200 kDa helicase"/>
    <property type="match status" value="1"/>
</dbReference>
<dbReference type="GeneID" id="17321454"/>
<keyword evidence="4" id="KW-0067">ATP-binding</keyword>
<dbReference type="Pfam" id="PF02889">
    <property type="entry name" value="Sec63"/>
    <property type="match status" value="1"/>
</dbReference>
<evidence type="ECO:0000256" key="5">
    <source>
        <dbReference type="SAM" id="MobiDB-lite"/>
    </source>
</evidence>
<evidence type="ECO:0000313" key="8">
    <source>
        <dbReference type="EMBL" id="CDF33920.1"/>
    </source>
</evidence>
<dbReference type="GO" id="GO:0016787">
    <property type="term" value="F:hydrolase activity"/>
    <property type="evidence" value="ECO:0007669"/>
    <property type="project" value="UniProtKB-KW"/>
</dbReference>
<dbReference type="OMA" id="LEYTYMW"/>
<dbReference type="InterPro" id="IPR050474">
    <property type="entry name" value="Hel308_SKI2-like"/>
</dbReference>
<evidence type="ECO:0000256" key="2">
    <source>
        <dbReference type="ARBA" id="ARBA00022801"/>
    </source>
</evidence>
<sequence length="1644" mass="182948">MAFSVLSLLSDARRSDDELQGDLFDAFMGDFDAVSDVLMRRAELVTNADAVFADCAQAAQVPVAVPAEVAKAARGVSGRRREKVSRTPVTAQVTVRDRRREAMEKEDRRVQRRLVKSGLLAAGEVDEDEEDAVVPFPDLGGSAYEERQRFFPGVGVDSDSAIGSVDRVGLPRGSTREVGKGYEEIFIPPPKMDARMKSSLVDVSDALSEHPELLTAMKGVTTLNRLQSSVYPAAFKSNENLLVCAPTGAGKTNVALLTIFKEIVEVKRREKRAFKVVYVAPMKALAAEVTEKFGKRLGPLGLRVREFTGDMSLSRAEAMETHVLVTTPEKWDVVTRKTGSDLSDSVTLFIVDEIHLLHDERGAVLESIVARTLRLSEAAQRQIRLVGLSATLPNYADVGSFMRVNPQKGLFYFDGSYRPVPLSQTFIGISEGGQSNSGEARRRREGKMHEMAWKKVKDSLQRGHQAMIFVHSRKGTALAAREMLGRAAEDSLEDIFLGGESKGQGNLPPSKPNKDGGRKDSVSVLPTWAAKEISKSKTGDIRDLCSRGVGIHNAGLPRPDRKLVEKLFAEGVIKLLCCTATLAWGVNLPARTVVIMGTEVYDAEKGGFVQLGMLDVMQIFGRAGRPQFDTEGEGTIITMHEHLGKYLSLLTSSIPIESKLGASASRLANHLNAEIVSGTVSSIGEGVRWLSYTYLSVRMPQNPLVYGIDWAEVEADRGLHSRRATLIEQASKALDDARMCRYDPRTGALTATDLGRVSSHFYVSHETIVLWNDLFTQLPMEPAVTDADWEEVYKTVLHAVSCATEFEQMRSRQEEAEELDNLTREACPIPLKSGSETREGKVAILLQAYISRAYIRMSDLSYVVQSCTRLLRALFEVSLSRGYPSLSLASLELARASESRIWPFQHPLWQFTYSARRGGGLTIQQETVATIEASGEKGTLACLREMTREELSILVRAPKMALTVIKVARAVPTLAILSATVAPLSRTVLQFEVRLRPNFRWYDNIHGNAEAWWLWVEDFEEDRVYYSQRILLTKVQVRAMNGDQVDPSDDVKSHSLNLTFSVPVFDPPSSRYSLRVESERWHTGGGSTAALPVSNMDLPVEENKKTDLLDLRPLSVKTSLDAEEATMFQGDFSHFKPLQTQAFHTARHTDDNMLVSAPSGSAKKILAELAILRAIRERPNSTVVYIAPDRDSVLLQRKKWQRLESLVKGRVQVMDSLRSVPSQNALVDVGLVLATPVAWSHFSDSWDNSMMAESVSLFVFDDLQLMSDVNCIGVEMLISRIRYGAMNTSGSTGRIPRLVSLCEEVPNASEVADWLGVDRQKGFFCFSANVRQVPRESQVIGIAGDRYTSRMHSVNRSLFSMMQRHSAKKPVLIYVSSRRQTLLTAENLLLLASMDGKEKPFVGLQSDTEQSISKALRQTSDHRLRSCLTNGIGLYHEMMTSREQDAVEILFRKGHIQVMIATFAVARKLSVPCHLVVVKGTETYRPQQRRFEEIPLADILQMIGQVGRPAVDSVCYAIVYVHEPKKTLYKKFLHEKLPIESAIHRNLSDTLMKEISSRRVKSLRDAVEFLSRTFMFWRLKTNPGYYGLKKKKGVKASVPKLERLNQGALYWISEMATSALRSLVEKKSISISDGFISSDMNVET</sequence>
<dbReference type="SUPFAM" id="SSF52540">
    <property type="entry name" value="P-loop containing nucleoside triphosphate hydrolases"/>
    <property type="match status" value="4"/>
</dbReference>
<dbReference type="SUPFAM" id="SSF81296">
    <property type="entry name" value="E set domains"/>
    <property type="match status" value="1"/>
</dbReference>
<evidence type="ECO:0000256" key="4">
    <source>
        <dbReference type="ARBA" id="ARBA00022840"/>
    </source>
</evidence>
<gene>
    <name evidence="8" type="ORF">CHC_T00010343001</name>
</gene>
<dbReference type="Pfam" id="PF00270">
    <property type="entry name" value="DEAD"/>
    <property type="match status" value="2"/>
</dbReference>
<dbReference type="PANTHER" id="PTHR47961">
    <property type="entry name" value="DNA POLYMERASE THETA, PUTATIVE (AFU_ORTHOLOGUE AFUA_1G05260)-RELATED"/>
    <property type="match status" value="1"/>
</dbReference>
<dbReference type="GO" id="GO:0004386">
    <property type="term" value="F:helicase activity"/>
    <property type="evidence" value="ECO:0007669"/>
    <property type="project" value="UniProtKB-KW"/>
</dbReference>
<dbReference type="FunFam" id="1.10.10.10:FF:000024">
    <property type="entry name" value="U5 small nuclear ribonucleoprotein helicase"/>
    <property type="match status" value="1"/>
</dbReference>
<dbReference type="PROSITE" id="PS51194">
    <property type="entry name" value="HELICASE_CTER"/>
    <property type="match status" value="2"/>
</dbReference>
<dbReference type="InterPro" id="IPR014001">
    <property type="entry name" value="Helicase_ATP-bd"/>
</dbReference>
<dbReference type="InterPro" id="IPR004179">
    <property type="entry name" value="Sec63-dom"/>
</dbReference>
<evidence type="ECO:0000256" key="1">
    <source>
        <dbReference type="ARBA" id="ARBA00022741"/>
    </source>
</evidence>
<name>R7Q8W9_CHOCR</name>
<keyword evidence="9" id="KW-1185">Reference proteome</keyword>
<feature type="domain" description="Helicase ATP-binding" evidence="6">
    <location>
        <begin position="232"/>
        <end position="410"/>
    </location>
</feature>
<dbReference type="OrthoDB" id="5575at2759"/>
<dbReference type="SMART" id="SM00973">
    <property type="entry name" value="Sec63"/>
    <property type="match status" value="1"/>
</dbReference>
<dbReference type="InterPro" id="IPR036388">
    <property type="entry name" value="WH-like_DNA-bd_sf"/>
</dbReference>
<dbReference type="Gene3D" id="3.40.50.300">
    <property type="entry name" value="P-loop containing nucleotide triphosphate hydrolases"/>
    <property type="match status" value="4"/>
</dbReference>
<feature type="region of interest" description="Disordered" evidence="5">
    <location>
        <begin position="498"/>
        <end position="521"/>
    </location>
</feature>
<dbReference type="FunFam" id="3.40.50.300:FF:000062">
    <property type="entry name" value="U5 small nuclear ribonucleoprotein helicase"/>
    <property type="match status" value="1"/>
</dbReference>
<dbReference type="InterPro" id="IPR011545">
    <property type="entry name" value="DEAD/DEAH_box_helicase_dom"/>
</dbReference>
<dbReference type="Gene3D" id="1.10.10.10">
    <property type="entry name" value="Winged helix-like DNA-binding domain superfamily/Winged helix DNA-binding domain"/>
    <property type="match status" value="2"/>
</dbReference>
<evidence type="ECO:0000256" key="3">
    <source>
        <dbReference type="ARBA" id="ARBA00022806"/>
    </source>
</evidence>
<dbReference type="InterPro" id="IPR036390">
    <property type="entry name" value="WH_DNA-bd_sf"/>
</dbReference>
<evidence type="ECO:0000259" key="7">
    <source>
        <dbReference type="PROSITE" id="PS51194"/>
    </source>
</evidence>
<accession>R7Q8W9</accession>
<dbReference type="Pfam" id="PF23445">
    <property type="entry name" value="WHD_SNRNP200"/>
    <property type="match status" value="2"/>
</dbReference>
<feature type="compositionally biased region" description="Basic and acidic residues" evidence="5">
    <location>
        <begin position="512"/>
        <end position="521"/>
    </location>
</feature>
<keyword evidence="1" id="KW-0547">Nucleotide-binding</keyword>
<dbReference type="EMBL" id="HG001662">
    <property type="protein sequence ID" value="CDF33920.1"/>
    <property type="molecule type" value="Genomic_DNA"/>
</dbReference>
<dbReference type="InterPro" id="IPR035892">
    <property type="entry name" value="C2_domain_sf"/>
</dbReference>
<dbReference type="Gramene" id="CDF33920">
    <property type="protein sequence ID" value="CDF33920"/>
    <property type="gene ID" value="CHC_T00010343001"/>
</dbReference>
<dbReference type="PANTHER" id="PTHR47961:SF13">
    <property type="entry name" value="ACTIVATING SIGNAL COINTEGRATOR 1 COMPLEX SUBUNIT 3"/>
    <property type="match status" value="1"/>
</dbReference>
<organism evidence="8 9">
    <name type="scientific">Chondrus crispus</name>
    <name type="common">Carrageen Irish moss</name>
    <name type="synonym">Polymorpha crispa</name>
    <dbReference type="NCBI Taxonomy" id="2769"/>
    <lineage>
        <taxon>Eukaryota</taxon>
        <taxon>Rhodophyta</taxon>
        <taxon>Florideophyceae</taxon>
        <taxon>Rhodymeniophycidae</taxon>
        <taxon>Gigartinales</taxon>
        <taxon>Gigartinaceae</taxon>
        <taxon>Chondrus</taxon>
    </lineage>
</organism>
<evidence type="ECO:0000313" key="9">
    <source>
        <dbReference type="Proteomes" id="UP000012073"/>
    </source>
</evidence>
<dbReference type="InterPro" id="IPR001650">
    <property type="entry name" value="Helicase_C-like"/>
</dbReference>
<dbReference type="Proteomes" id="UP000012073">
    <property type="component" value="Unassembled WGS sequence"/>
</dbReference>
<dbReference type="GO" id="GO:0005524">
    <property type="term" value="F:ATP binding"/>
    <property type="evidence" value="ECO:0007669"/>
    <property type="project" value="UniProtKB-KW"/>
</dbReference>
<dbReference type="CDD" id="cd18795">
    <property type="entry name" value="SF2_C_Ski2"/>
    <property type="match status" value="1"/>
</dbReference>
<protein>
    <submittedName>
        <fullName evidence="8">Activating signal cointegrator 1 complex subunit 3, helc1, putative</fullName>
    </submittedName>
</protein>
<feature type="domain" description="Helicase C-terminal" evidence="7">
    <location>
        <begin position="447"/>
        <end position="675"/>
    </location>
</feature>
<dbReference type="PROSITE" id="PS51192">
    <property type="entry name" value="HELICASE_ATP_BIND_1"/>
    <property type="match status" value="1"/>
</dbReference>
<dbReference type="Pfam" id="PF00271">
    <property type="entry name" value="Helicase_C"/>
    <property type="match status" value="1"/>
</dbReference>
<keyword evidence="3" id="KW-0347">Helicase</keyword>
<dbReference type="GO" id="GO:0003676">
    <property type="term" value="F:nucleic acid binding"/>
    <property type="evidence" value="ECO:0007669"/>
    <property type="project" value="InterPro"/>
</dbReference>
<dbReference type="InterPro" id="IPR027417">
    <property type="entry name" value="P-loop_NTPase"/>
</dbReference>
<dbReference type="SMART" id="SM00490">
    <property type="entry name" value="HELICc"/>
    <property type="match status" value="2"/>
</dbReference>
<dbReference type="SMART" id="SM00487">
    <property type="entry name" value="DEXDc"/>
    <property type="match status" value="1"/>
</dbReference>
<dbReference type="Gene3D" id="2.60.40.150">
    <property type="entry name" value="C2 domain"/>
    <property type="match status" value="1"/>
</dbReference>
<dbReference type="SUPFAM" id="SSF158702">
    <property type="entry name" value="Sec63 N-terminal domain-like"/>
    <property type="match status" value="1"/>
</dbReference>
<proteinExistence type="predicted"/>